<dbReference type="AlphaFoldDB" id="A0A1Y2LXB1"/>
<dbReference type="Proteomes" id="UP000193240">
    <property type="component" value="Unassembled WGS sequence"/>
</dbReference>
<dbReference type="GO" id="GO:0051087">
    <property type="term" value="F:protein-folding chaperone binding"/>
    <property type="evidence" value="ECO:0007669"/>
    <property type="project" value="InterPro"/>
</dbReference>
<dbReference type="STRING" id="105696.A0A1Y2LXB1"/>
<dbReference type="SUPFAM" id="SSF63491">
    <property type="entry name" value="BAG domain"/>
    <property type="match status" value="1"/>
</dbReference>
<evidence type="ECO:0000313" key="3">
    <source>
        <dbReference type="Proteomes" id="UP000193240"/>
    </source>
</evidence>
<protein>
    <recommendedName>
        <fullName evidence="1">BAG domain-containing protein</fullName>
    </recommendedName>
</protein>
<accession>A0A1Y2LXB1</accession>
<dbReference type="EMBL" id="KZ107846">
    <property type="protein sequence ID" value="OSS48219.1"/>
    <property type="molecule type" value="Genomic_DNA"/>
</dbReference>
<sequence length="251" mass="27702">MTPYKFKNLSIIVPDVELTAKSESEAKPGAAGMVFPISKAGFEENSNSTPRLSLHRVRSICSKWIGTIFPAAPTYPPACFPTSPIPVMASMSVSMSIVASTPTTESKAKPSMPEASSKLPANVSNCAQLLDTVLHHFHTQLRVPCNQFLRDPPSSKRALNAWHKELSDALLLGVLYKLDTTDTDDDAAFQLKRKTLVKIVKGLLRNMDEKVMEENAWHAKAAAKRLYEMVKLADEIALQDKMDWASSPVQY</sequence>
<evidence type="ECO:0000259" key="1">
    <source>
        <dbReference type="Pfam" id="PF02179"/>
    </source>
</evidence>
<dbReference type="Gene3D" id="1.20.58.120">
    <property type="entry name" value="BAG domain"/>
    <property type="match status" value="1"/>
</dbReference>
<dbReference type="InterPro" id="IPR036533">
    <property type="entry name" value="BAG_dom_sf"/>
</dbReference>
<reference evidence="2 3" key="1">
    <citation type="journal article" date="2017" name="Genome Announc.">
        <title>Genome sequence of the saprophytic ascomycete Epicoccum nigrum ICMP 19927 strain isolated from New Zealand.</title>
        <authorList>
            <person name="Fokin M."/>
            <person name="Fleetwood D."/>
            <person name="Weir B.S."/>
            <person name="Villas-Boas S.G."/>
        </authorList>
    </citation>
    <scope>NUCLEOTIDE SEQUENCE [LARGE SCALE GENOMIC DNA]</scope>
    <source>
        <strain evidence="2 3">ICMP 19927</strain>
    </source>
</reference>
<gene>
    <name evidence="2" type="ORF">B5807_07678</name>
</gene>
<proteinExistence type="predicted"/>
<feature type="domain" description="BAG" evidence="1">
    <location>
        <begin position="131"/>
        <end position="210"/>
    </location>
</feature>
<evidence type="ECO:0000313" key="2">
    <source>
        <dbReference type="EMBL" id="OSS48219.1"/>
    </source>
</evidence>
<keyword evidence="3" id="KW-1185">Reference proteome</keyword>
<dbReference type="InterPro" id="IPR003103">
    <property type="entry name" value="BAG_domain"/>
</dbReference>
<name>A0A1Y2LXB1_EPING</name>
<organism evidence="2 3">
    <name type="scientific">Epicoccum nigrum</name>
    <name type="common">Soil fungus</name>
    <name type="synonym">Epicoccum purpurascens</name>
    <dbReference type="NCBI Taxonomy" id="105696"/>
    <lineage>
        <taxon>Eukaryota</taxon>
        <taxon>Fungi</taxon>
        <taxon>Dikarya</taxon>
        <taxon>Ascomycota</taxon>
        <taxon>Pezizomycotina</taxon>
        <taxon>Dothideomycetes</taxon>
        <taxon>Pleosporomycetidae</taxon>
        <taxon>Pleosporales</taxon>
        <taxon>Pleosporineae</taxon>
        <taxon>Didymellaceae</taxon>
        <taxon>Epicoccum</taxon>
    </lineage>
</organism>
<dbReference type="Pfam" id="PF02179">
    <property type="entry name" value="BAG"/>
    <property type="match status" value="1"/>
</dbReference>
<dbReference type="InParanoid" id="A0A1Y2LXB1"/>